<keyword evidence="5" id="KW-0274">FAD</keyword>
<dbReference type="GeneID" id="41987106"/>
<dbReference type="PIRSF" id="PIRSF036292">
    <property type="entry name" value="Prenylcysteine_oxidase"/>
    <property type="match status" value="1"/>
</dbReference>
<feature type="domain" description="Prenylcysteine lyase" evidence="8">
    <location>
        <begin position="153"/>
        <end position="526"/>
    </location>
</feature>
<protein>
    <submittedName>
        <fullName evidence="9">Farnesylcysteine lyase</fullName>
    </submittedName>
</protein>
<dbReference type="Pfam" id="PF07156">
    <property type="entry name" value="Prenylcys_lyase"/>
    <property type="match status" value="1"/>
</dbReference>
<keyword evidence="3" id="KW-0285">Flavoprotein</keyword>
<accession>A0A8H8QYL1</accession>
<evidence type="ECO:0000313" key="9">
    <source>
        <dbReference type="EMBL" id="TVY24530.1"/>
    </source>
</evidence>
<dbReference type="PANTHER" id="PTHR15944">
    <property type="entry name" value="FARNESYLCYSTEINE LYASE"/>
    <property type="match status" value="1"/>
</dbReference>
<evidence type="ECO:0000259" key="8">
    <source>
        <dbReference type="Pfam" id="PF07156"/>
    </source>
</evidence>
<dbReference type="InterPro" id="IPR010795">
    <property type="entry name" value="Prenylcys_lyase"/>
</dbReference>
<evidence type="ECO:0000256" key="2">
    <source>
        <dbReference type="ARBA" id="ARBA00009967"/>
    </source>
</evidence>
<dbReference type="InterPro" id="IPR036188">
    <property type="entry name" value="FAD/NAD-bd_sf"/>
</dbReference>
<evidence type="ECO:0000256" key="3">
    <source>
        <dbReference type="ARBA" id="ARBA00022630"/>
    </source>
</evidence>
<keyword evidence="10" id="KW-1185">Reference proteome</keyword>
<dbReference type="PANTHER" id="PTHR15944:SF0">
    <property type="entry name" value="PRENYLCYSTEINE LYASE DOMAIN-CONTAINING PROTEIN"/>
    <property type="match status" value="1"/>
</dbReference>
<keyword evidence="9" id="KW-0456">Lyase</keyword>
<dbReference type="GO" id="GO:0030328">
    <property type="term" value="P:prenylcysteine catabolic process"/>
    <property type="evidence" value="ECO:0007669"/>
    <property type="project" value="InterPro"/>
</dbReference>
<gene>
    <name evidence="9" type="primary">FLCY</name>
    <name evidence="9" type="ORF">LHYA1_G006908</name>
</gene>
<reference evidence="9 10" key="1">
    <citation type="submission" date="2018-05" db="EMBL/GenBank/DDBJ databases">
        <title>Genome sequencing and assembly of the regulated plant pathogen Lachnellula willkommii and related sister species for the development of diagnostic species identification markers.</title>
        <authorList>
            <person name="Giroux E."/>
            <person name="Bilodeau G."/>
        </authorList>
    </citation>
    <scope>NUCLEOTIDE SEQUENCE [LARGE SCALE GENOMIC DNA]</scope>
    <source>
        <strain evidence="9 10">CBS 185.66</strain>
    </source>
</reference>
<evidence type="ECO:0000256" key="7">
    <source>
        <dbReference type="ARBA" id="ARBA00023180"/>
    </source>
</evidence>
<dbReference type="Pfam" id="PF13450">
    <property type="entry name" value="NAD_binding_8"/>
    <property type="match status" value="1"/>
</dbReference>
<comment type="cofactor">
    <cofactor evidence="1">
        <name>FAD</name>
        <dbReference type="ChEBI" id="CHEBI:57692"/>
    </cofactor>
</comment>
<sequence>MYAGWNLLLVVAVLCGQSVGFFWRFNSFTGVVSTNTPELEEPLDTNKRVAIIGAGASGSSTAYYLQQFAELSGISINVTVFERSSYVGGRSTTVNAYGNPLERVELGASIFVDINTILKNSSTKFGLRTKDSETEYDEILSIWDGEKFVFTQKDSGWQYWDIAKMLWKYGLAPLRTQRLMKSTVSKFRKLYEAPAFPFKSLSDRALDLDLTSVTSLTGEQYLKDNNVGAPFSTDIIQASTRVNYGQNLNTIHGLEAMVCMAIDGAMQIDGGNWQIFDGMLKASNATVHLNSTVSSISNHKGRYSVKSTSDDAITGESYTKESVFDTIVLAAPLQYSGIDIEKGLLQHTPDEIPYVTLHVTLFTSSRRLDRGFFNLAPDADIPTSILTTLQPGQAPSNYTEGCGKPGFFSISTLRTVINPETLERENLYKIFSPNALTSEFLGDILGIPIPADLSSISPSSGDAITWYYPHIWHSYPYELPRVTFEDSALARNFYYTSGMESFISTMETMALMGMNVAQLVVDDFKEIMADEELEQVEGVQKIMVEEIVPDEL</sequence>
<dbReference type="GO" id="GO:0016829">
    <property type="term" value="F:lyase activity"/>
    <property type="evidence" value="ECO:0007669"/>
    <property type="project" value="UniProtKB-KW"/>
</dbReference>
<evidence type="ECO:0000256" key="4">
    <source>
        <dbReference type="ARBA" id="ARBA00022729"/>
    </source>
</evidence>
<keyword evidence="6" id="KW-0560">Oxidoreductase</keyword>
<evidence type="ECO:0000256" key="1">
    <source>
        <dbReference type="ARBA" id="ARBA00001974"/>
    </source>
</evidence>
<proteinExistence type="inferred from homology"/>
<comment type="caution">
    <text evidence="9">The sequence shown here is derived from an EMBL/GenBank/DDBJ whole genome shotgun (WGS) entry which is preliminary data.</text>
</comment>
<comment type="similarity">
    <text evidence="2">Belongs to the prenylcysteine oxidase family.</text>
</comment>
<dbReference type="GO" id="GO:0030327">
    <property type="term" value="P:prenylated protein catabolic process"/>
    <property type="evidence" value="ECO:0007669"/>
    <property type="project" value="TreeGrafter"/>
</dbReference>
<dbReference type="Gene3D" id="3.50.50.60">
    <property type="entry name" value="FAD/NAD(P)-binding domain"/>
    <property type="match status" value="1"/>
</dbReference>
<dbReference type="RefSeq" id="XP_031003318.1">
    <property type="nucleotide sequence ID" value="XM_031151841.1"/>
</dbReference>
<dbReference type="GO" id="GO:0001735">
    <property type="term" value="F:prenylcysteine oxidase activity"/>
    <property type="evidence" value="ECO:0007669"/>
    <property type="project" value="InterPro"/>
</dbReference>
<keyword evidence="7" id="KW-0325">Glycoprotein</keyword>
<evidence type="ECO:0000313" key="10">
    <source>
        <dbReference type="Proteomes" id="UP000431533"/>
    </source>
</evidence>
<dbReference type="OrthoDB" id="437369at2759"/>
<evidence type="ECO:0000256" key="6">
    <source>
        <dbReference type="ARBA" id="ARBA00023002"/>
    </source>
</evidence>
<dbReference type="InterPro" id="IPR017046">
    <property type="entry name" value="Prenylcysteine_Oxase1"/>
</dbReference>
<name>A0A8H8QYL1_9HELO</name>
<dbReference type="EMBL" id="QGMH01000127">
    <property type="protein sequence ID" value="TVY24530.1"/>
    <property type="molecule type" value="Genomic_DNA"/>
</dbReference>
<evidence type="ECO:0000256" key="5">
    <source>
        <dbReference type="ARBA" id="ARBA00022827"/>
    </source>
</evidence>
<keyword evidence="4" id="KW-0732">Signal</keyword>
<organism evidence="9 10">
    <name type="scientific">Lachnellula hyalina</name>
    <dbReference type="NCBI Taxonomy" id="1316788"/>
    <lineage>
        <taxon>Eukaryota</taxon>
        <taxon>Fungi</taxon>
        <taxon>Dikarya</taxon>
        <taxon>Ascomycota</taxon>
        <taxon>Pezizomycotina</taxon>
        <taxon>Leotiomycetes</taxon>
        <taxon>Helotiales</taxon>
        <taxon>Lachnaceae</taxon>
        <taxon>Lachnellula</taxon>
    </lineage>
</organism>
<dbReference type="AlphaFoldDB" id="A0A8H8QYL1"/>
<dbReference type="SUPFAM" id="SSF51905">
    <property type="entry name" value="FAD/NAD(P)-binding domain"/>
    <property type="match status" value="1"/>
</dbReference>
<dbReference type="Proteomes" id="UP000431533">
    <property type="component" value="Unassembled WGS sequence"/>
</dbReference>